<dbReference type="SUPFAM" id="SSF52402">
    <property type="entry name" value="Adenine nucleotide alpha hydrolases-like"/>
    <property type="match status" value="1"/>
</dbReference>
<evidence type="ECO:0000313" key="2">
    <source>
        <dbReference type="EMBL" id="HIU46984.1"/>
    </source>
</evidence>
<dbReference type="AlphaFoldDB" id="A0A9D1S4I1"/>
<dbReference type="Gene3D" id="3.40.50.620">
    <property type="entry name" value="HUPs"/>
    <property type="match status" value="1"/>
</dbReference>
<protein>
    <submittedName>
        <fullName evidence="2">Universal stress protein UspA</fullName>
    </submittedName>
</protein>
<feature type="domain" description="UspA" evidence="1">
    <location>
        <begin position="2"/>
        <end position="99"/>
    </location>
</feature>
<gene>
    <name evidence="2" type="ORF">IAC59_06965</name>
</gene>
<reference evidence="2" key="2">
    <citation type="journal article" date="2021" name="PeerJ">
        <title>Extensive microbial diversity within the chicken gut microbiome revealed by metagenomics and culture.</title>
        <authorList>
            <person name="Gilroy R."/>
            <person name="Ravi A."/>
            <person name="Getino M."/>
            <person name="Pursley I."/>
            <person name="Horton D.L."/>
            <person name="Alikhan N.F."/>
            <person name="Baker D."/>
            <person name="Gharbi K."/>
            <person name="Hall N."/>
            <person name="Watson M."/>
            <person name="Adriaenssens E.M."/>
            <person name="Foster-Nyarko E."/>
            <person name="Jarju S."/>
            <person name="Secka A."/>
            <person name="Antonio M."/>
            <person name="Oren A."/>
            <person name="Chaudhuri R.R."/>
            <person name="La Ragione R."/>
            <person name="Hildebrand F."/>
            <person name="Pallen M.J."/>
        </authorList>
    </citation>
    <scope>NUCLEOTIDE SEQUENCE</scope>
    <source>
        <strain evidence="2">ChiSxjej2B14-8506</strain>
    </source>
</reference>
<comment type="caution">
    <text evidence="2">The sequence shown here is derived from an EMBL/GenBank/DDBJ whole genome shotgun (WGS) entry which is preliminary data.</text>
</comment>
<accession>A0A9D1S4I1</accession>
<reference evidence="2" key="1">
    <citation type="submission" date="2020-10" db="EMBL/GenBank/DDBJ databases">
        <authorList>
            <person name="Gilroy R."/>
        </authorList>
    </citation>
    <scope>NUCLEOTIDE SEQUENCE</scope>
    <source>
        <strain evidence="2">ChiSxjej2B14-8506</strain>
    </source>
</reference>
<dbReference type="Pfam" id="PF00582">
    <property type="entry name" value="Usp"/>
    <property type="match status" value="1"/>
</dbReference>
<organism evidence="2 3">
    <name type="scientific">Candidatus Fimadaptatus faecigallinarum</name>
    <dbReference type="NCBI Taxonomy" id="2840814"/>
    <lineage>
        <taxon>Bacteria</taxon>
        <taxon>Bacillati</taxon>
        <taxon>Bacillota</taxon>
        <taxon>Clostridia</taxon>
        <taxon>Eubacteriales</taxon>
        <taxon>Candidatus Fimadaptatus</taxon>
    </lineage>
</organism>
<dbReference type="EMBL" id="DVNK01000041">
    <property type="protein sequence ID" value="HIU46984.1"/>
    <property type="molecule type" value="Genomic_DNA"/>
</dbReference>
<dbReference type="InterPro" id="IPR014729">
    <property type="entry name" value="Rossmann-like_a/b/a_fold"/>
</dbReference>
<sequence>MHVVVCVTGQKTCERLIHDGAQLCGEGDELSVLHVAKKGAQLLGDQTEADALEYLFRISHQYGASMVVLRADNAVEAIHDFVVKYHVDTLLLGRAGRPHEWDLASELRLRLPTADIRTVWAK</sequence>
<name>A0A9D1S4I1_9FIRM</name>
<dbReference type="Proteomes" id="UP000824123">
    <property type="component" value="Unassembled WGS sequence"/>
</dbReference>
<proteinExistence type="predicted"/>
<evidence type="ECO:0000259" key="1">
    <source>
        <dbReference type="Pfam" id="PF00582"/>
    </source>
</evidence>
<dbReference type="InterPro" id="IPR006016">
    <property type="entry name" value="UspA"/>
</dbReference>
<evidence type="ECO:0000313" key="3">
    <source>
        <dbReference type="Proteomes" id="UP000824123"/>
    </source>
</evidence>